<dbReference type="GeneTree" id="ENSGT01150000286979"/>
<organism evidence="1 2">
    <name type="scientific">Oncorhynchus tshawytscha</name>
    <name type="common">Chinook salmon</name>
    <name type="synonym">Salmo tshawytscha</name>
    <dbReference type="NCBI Taxonomy" id="74940"/>
    <lineage>
        <taxon>Eukaryota</taxon>
        <taxon>Metazoa</taxon>
        <taxon>Chordata</taxon>
        <taxon>Craniata</taxon>
        <taxon>Vertebrata</taxon>
        <taxon>Euteleostomi</taxon>
        <taxon>Actinopterygii</taxon>
        <taxon>Neopterygii</taxon>
        <taxon>Teleostei</taxon>
        <taxon>Protacanthopterygii</taxon>
        <taxon>Salmoniformes</taxon>
        <taxon>Salmonidae</taxon>
        <taxon>Salmoninae</taxon>
        <taxon>Oncorhynchus</taxon>
    </lineage>
</organism>
<dbReference type="AlphaFoldDB" id="A0AAZ3R0L5"/>
<proteinExistence type="predicted"/>
<dbReference type="InterPro" id="IPR052338">
    <property type="entry name" value="Transposase_5"/>
</dbReference>
<dbReference type="Ensembl" id="ENSOTST00005130337.1">
    <property type="protein sequence ID" value="ENSOTSP00005133669.1"/>
    <property type="gene ID" value="ENSOTSG00005066961.1"/>
</dbReference>
<dbReference type="PANTHER" id="PTHR23022:SF135">
    <property type="entry name" value="SI:DKEY-77F5.3"/>
    <property type="match status" value="1"/>
</dbReference>
<keyword evidence="2" id="KW-1185">Reference proteome</keyword>
<evidence type="ECO:0000313" key="1">
    <source>
        <dbReference type="Ensembl" id="ENSOTSP00005133669.1"/>
    </source>
</evidence>
<dbReference type="Gene3D" id="3.30.420.10">
    <property type="entry name" value="Ribonuclease H-like superfamily/Ribonuclease H"/>
    <property type="match status" value="1"/>
</dbReference>
<name>A0AAZ3R0L5_ONCTS</name>
<dbReference type="GO" id="GO:0003676">
    <property type="term" value="F:nucleic acid binding"/>
    <property type="evidence" value="ECO:0007669"/>
    <property type="project" value="InterPro"/>
</dbReference>
<evidence type="ECO:0008006" key="3">
    <source>
        <dbReference type="Google" id="ProtNLM"/>
    </source>
</evidence>
<dbReference type="PANTHER" id="PTHR23022">
    <property type="entry name" value="TRANSPOSABLE ELEMENT-RELATED"/>
    <property type="match status" value="1"/>
</dbReference>
<reference evidence="2" key="1">
    <citation type="journal article" date="2018" name="PLoS ONE">
        <title>Chinook salmon (Oncorhynchus tshawytscha) genome and transcriptome.</title>
        <authorList>
            <person name="Christensen K.A."/>
            <person name="Leong J.S."/>
            <person name="Sakhrani D."/>
            <person name="Biagi C.A."/>
            <person name="Minkley D.R."/>
            <person name="Withler R.E."/>
            <person name="Rondeau E.B."/>
            <person name="Koop B.F."/>
            <person name="Devlin R.H."/>
        </authorList>
    </citation>
    <scope>NUCLEOTIDE SEQUENCE [LARGE SCALE GENOMIC DNA]</scope>
</reference>
<protein>
    <recommendedName>
        <fullName evidence="3">Transposase Tc1-like domain-containing protein</fullName>
    </recommendedName>
</protein>
<accession>A0AAZ3R0L5</accession>
<evidence type="ECO:0000313" key="2">
    <source>
        <dbReference type="Proteomes" id="UP000694402"/>
    </source>
</evidence>
<dbReference type="Proteomes" id="UP000694402">
    <property type="component" value="Unassembled WGS sequence"/>
</dbReference>
<dbReference type="InterPro" id="IPR036397">
    <property type="entry name" value="RNaseH_sf"/>
</dbReference>
<reference evidence="1" key="2">
    <citation type="submission" date="2025-08" db="UniProtKB">
        <authorList>
            <consortium name="Ensembl"/>
        </authorList>
    </citation>
    <scope>IDENTIFICATION</scope>
</reference>
<reference evidence="1" key="3">
    <citation type="submission" date="2025-09" db="UniProtKB">
        <authorList>
            <consortium name="Ensembl"/>
        </authorList>
    </citation>
    <scope>IDENTIFICATION</scope>
</reference>
<sequence length="185" mass="21052">MFLHVQSQKPSSAMMKLALMRTATGKEDPKLPLLQRISSLVTSLRNPQLTAPQIAPHRVQVADASQHQLFRGDCVNQAFMVKLPLLKDTNNKKRLAWAKKHEQLTLDRWKSVIWSDESKFEIFGSNRRVFVRRREGERMISACVVPTMKHGGGGVMVWGCFAGDTVELFRIQSTLNQHGYHSILQ</sequence>